<dbReference type="SUPFAM" id="SSF55083">
    <property type="entry name" value="6-hydroxymethyl-7,8-dihydropterin pyrophosphokinase, HPPK"/>
    <property type="match status" value="1"/>
</dbReference>
<dbReference type="UniPathway" id="UPA00077">
    <property type="reaction ID" value="UER00155"/>
</dbReference>
<comment type="similarity">
    <text evidence="2">Belongs to the HPPK family.</text>
</comment>
<dbReference type="CDD" id="cd00483">
    <property type="entry name" value="HPPK"/>
    <property type="match status" value="1"/>
</dbReference>
<dbReference type="InterPro" id="IPR035907">
    <property type="entry name" value="Hppk_sf"/>
</dbReference>
<protein>
    <recommendedName>
        <fullName evidence="4">2-amino-4-hydroxy-6-hydroxymethyldihydropteridine pyrophosphokinase</fullName>
        <ecNumber evidence="3">2.7.6.3</ecNumber>
    </recommendedName>
    <alternativeName>
        <fullName evidence="11">6-hydroxymethyl-7,8-dihydropterin pyrophosphokinase</fullName>
    </alternativeName>
    <alternativeName>
        <fullName evidence="12">7,8-dihydro-6-hydroxymethylpterin-pyrophosphokinase</fullName>
    </alternativeName>
</protein>
<proteinExistence type="inferred from homology"/>
<dbReference type="Pfam" id="PF01288">
    <property type="entry name" value="HPPK"/>
    <property type="match status" value="1"/>
</dbReference>
<evidence type="ECO:0000313" key="15">
    <source>
        <dbReference type="Proteomes" id="UP000241808"/>
    </source>
</evidence>
<dbReference type="GO" id="GO:0003848">
    <property type="term" value="F:2-amino-4-hydroxy-6-hydroxymethyldihydropteridine diphosphokinase activity"/>
    <property type="evidence" value="ECO:0007669"/>
    <property type="project" value="UniProtKB-EC"/>
</dbReference>
<dbReference type="PANTHER" id="PTHR43071">
    <property type="entry name" value="2-AMINO-4-HYDROXY-6-HYDROXYMETHYLDIHYDROPTERIDINE PYROPHOSPHOKINASE"/>
    <property type="match status" value="1"/>
</dbReference>
<dbReference type="GO" id="GO:0046654">
    <property type="term" value="P:tetrahydrofolate biosynthetic process"/>
    <property type="evidence" value="ECO:0007669"/>
    <property type="project" value="UniProtKB-UniPathway"/>
</dbReference>
<feature type="domain" description="7,8-dihydro-6-hydroxymethylpterin-pyrophosphokinase" evidence="13">
    <location>
        <begin position="90"/>
        <end position="101"/>
    </location>
</feature>
<reference evidence="14 15" key="1">
    <citation type="submission" date="2018-04" db="EMBL/GenBank/DDBJ databases">
        <title>Genomic Encyclopedia of Archaeal and Bacterial Type Strains, Phase II (KMG-II): from individual species to whole genera.</title>
        <authorList>
            <person name="Goeker M."/>
        </authorList>
    </citation>
    <scope>NUCLEOTIDE SEQUENCE [LARGE SCALE GENOMIC DNA]</scope>
    <source>
        <strain evidence="14 15">DSM 25521</strain>
    </source>
</reference>
<dbReference type="GO" id="GO:0016301">
    <property type="term" value="F:kinase activity"/>
    <property type="evidence" value="ECO:0007669"/>
    <property type="project" value="UniProtKB-KW"/>
</dbReference>
<dbReference type="AlphaFoldDB" id="A0A2T4ZFN4"/>
<dbReference type="Gene3D" id="3.30.70.560">
    <property type="entry name" value="7,8-Dihydro-6-hydroxymethylpterin-pyrophosphokinase HPPK"/>
    <property type="match status" value="1"/>
</dbReference>
<gene>
    <name evidence="14" type="ORF">C8P69_102103</name>
</gene>
<dbReference type="EC" id="2.7.6.3" evidence="3"/>
<evidence type="ECO:0000256" key="5">
    <source>
        <dbReference type="ARBA" id="ARBA00022679"/>
    </source>
</evidence>
<name>A0A2T4ZFN4_9HYPH</name>
<evidence type="ECO:0000259" key="13">
    <source>
        <dbReference type="PROSITE" id="PS00794"/>
    </source>
</evidence>
<comment type="pathway">
    <text evidence="1">Cofactor biosynthesis; tetrahydrofolate biosynthesis; 2-amino-4-hydroxy-6-hydroxymethyl-7,8-dihydropteridine diphosphate from 7,8-dihydroneopterin triphosphate: step 4/4.</text>
</comment>
<evidence type="ECO:0000256" key="12">
    <source>
        <dbReference type="ARBA" id="ARBA00033413"/>
    </source>
</evidence>
<evidence type="ECO:0000256" key="2">
    <source>
        <dbReference type="ARBA" id="ARBA00005810"/>
    </source>
</evidence>
<evidence type="ECO:0000256" key="1">
    <source>
        <dbReference type="ARBA" id="ARBA00005051"/>
    </source>
</evidence>
<dbReference type="OrthoDB" id="9808041at2"/>
<dbReference type="RefSeq" id="WP_108174673.1">
    <property type="nucleotide sequence ID" value="NZ_PZZL01000002.1"/>
</dbReference>
<keyword evidence="5" id="KW-0808">Transferase</keyword>
<comment type="function">
    <text evidence="10">Catalyzes the transfer of pyrophosphate from adenosine triphosphate (ATP) to 6-hydroxymethyl-7,8-dihydropterin, an enzymatic step in folate biosynthesis pathway.</text>
</comment>
<keyword evidence="9" id="KW-0289">Folate biosynthesis</keyword>
<keyword evidence="6" id="KW-0547">Nucleotide-binding</keyword>
<comment type="caution">
    <text evidence="14">The sequence shown here is derived from an EMBL/GenBank/DDBJ whole genome shotgun (WGS) entry which is preliminary data.</text>
</comment>
<dbReference type="GO" id="GO:0046656">
    <property type="term" value="P:folic acid biosynthetic process"/>
    <property type="evidence" value="ECO:0007669"/>
    <property type="project" value="UniProtKB-KW"/>
</dbReference>
<keyword evidence="7 14" id="KW-0418">Kinase</keyword>
<dbReference type="InterPro" id="IPR000550">
    <property type="entry name" value="Hppk"/>
</dbReference>
<evidence type="ECO:0000313" key="14">
    <source>
        <dbReference type="EMBL" id="PTM60721.1"/>
    </source>
</evidence>
<evidence type="ECO:0000256" key="10">
    <source>
        <dbReference type="ARBA" id="ARBA00029409"/>
    </source>
</evidence>
<evidence type="ECO:0000256" key="3">
    <source>
        <dbReference type="ARBA" id="ARBA00013253"/>
    </source>
</evidence>
<evidence type="ECO:0000256" key="7">
    <source>
        <dbReference type="ARBA" id="ARBA00022777"/>
    </source>
</evidence>
<dbReference type="PANTHER" id="PTHR43071:SF1">
    <property type="entry name" value="2-AMINO-4-HYDROXY-6-HYDROXYMETHYLDIHYDROPTERIDINE PYROPHOSPHOKINASE"/>
    <property type="match status" value="1"/>
</dbReference>
<evidence type="ECO:0000256" key="11">
    <source>
        <dbReference type="ARBA" id="ARBA00029766"/>
    </source>
</evidence>
<dbReference type="Proteomes" id="UP000241808">
    <property type="component" value="Unassembled WGS sequence"/>
</dbReference>
<dbReference type="EMBL" id="PZZL01000002">
    <property type="protein sequence ID" value="PTM60721.1"/>
    <property type="molecule type" value="Genomic_DNA"/>
</dbReference>
<organism evidence="14 15">
    <name type="scientific">Phreatobacter oligotrophus</name>
    <dbReference type="NCBI Taxonomy" id="1122261"/>
    <lineage>
        <taxon>Bacteria</taxon>
        <taxon>Pseudomonadati</taxon>
        <taxon>Pseudomonadota</taxon>
        <taxon>Alphaproteobacteria</taxon>
        <taxon>Hyphomicrobiales</taxon>
        <taxon>Phreatobacteraceae</taxon>
        <taxon>Phreatobacter</taxon>
    </lineage>
</organism>
<sequence>MALALLGLGGNVGDVRATLDRAVADFCDGAAVKMLARSSDYETPPWGVTDQPAFVNLCLKVETALAPRDLLARALAVEAALGRDRATGRRWGPRPVDIDILAYGDLVLREDDLTLPHPRMAERAFVLVPLLEIAPDWRIGEATVRELAARIDATGVTRLPPRGL</sequence>
<keyword evidence="15" id="KW-1185">Reference proteome</keyword>
<evidence type="ECO:0000256" key="8">
    <source>
        <dbReference type="ARBA" id="ARBA00022840"/>
    </source>
</evidence>
<dbReference type="NCBIfam" id="TIGR01498">
    <property type="entry name" value="folK"/>
    <property type="match status" value="1"/>
</dbReference>
<dbReference type="PROSITE" id="PS00794">
    <property type="entry name" value="HPPK"/>
    <property type="match status" value="1"/>
</dbReference>
<evidence type="ECO:0000256" key="4">
    <source>
        <dbReference type="ARBA" id="ARBA00016218"/>
    </source>
</evidence>
<dbReference type="GO" id="GO:0005524">
    <property type="term" value="F:ATP binding"/>
    <property type="evidence" value="ECO:0007669"/>
    <property type="project" value="UniProtKB-KW"/>
</dbReference>
<keyword evidence="8" id="KW-0067">ATP-binding</keyword>
<evidence type="ECO:0000256" key="6">
    <source>
        <dbReference type="ARBA" id="ARBA00022741"/>
    </source>
</evidence>
<accession>A0A2T4ZFN4</accession>
<evidence type="ECO:0000256" key="9">
    <source>
        <dbReference type="ARBA" id="ARBA00022909"/>
    </source>
</evidence>